<evidence type="ECO:0000259" key="2">
    <source>
        <dbReference type="Pfam" id="PF13439"/>
    </source>
</evidence>
<dbReference type="InterPro" id="IPR028098">
    <property type="entry name" value="Glyco_trans_4-like_N"/>
</dbReference>
<dbReference type="CDD" id="cd03820">
    <property type="entry name" value="GT4_AmsD-like"/>
    <property type="match status" value="1"/>
</dbReference>
<dbReference type="PANTHER" id="PTHR12526:SF630">
    <property type="entry name" value="GLYCOSYLTRANSFERASE"/>
    <property type="match status" value="1"/>
</dbReference>
<evidence type="ECO:0000313" key="4">
    <source>
        <dbReference type="Proteomes" id="UP000007486"/>
    </source>
</evidence>
<dbReference type="Pfam" id="PF13439">
    <property type="entry name" value="Glyco_transf_4"/>
    <property type="match status" value="1"/>
</dbReference>
<dbReference type="RefSeq" id="WP_013616356.1">
    <property type="nucleotide sequence ID" value="NC_015164.1"/>
</dbReference>
<keyword evidence="3" id="KW-0808">Transferase</keyword>
<dbReference type="KEGG" id="bsa:Bacsa_0287"/>
<protein>
    <submittedName>
        <fullName evidence="3">Glycosyl transferase group 1</fullName>
    </submittedName>
</protein>
<name>F0R6X7_PHOSB</name>
<dbReference type="eggNOG" id="COG0438">
    <property type="taxonomic scope" value="Bacteria"/>
</dbReference>
<dbReference type="InterPro" id="IPR001296">
    <property type="entry name" value="Glyco_trans_1"/>
</dbReference>
<dbReference type="Proteomes" id="UP000007486">
    <property type="component" value="Chromosome"/>
</dbReference>
<dbReference type="EMBL" id="CP002530">
    <property type="protein sequence ID" value="ADY34894.1"/>
    <property type="molecule type" value="Genomic_DNA"/>
</dbReference>
<evidence type="ECO:0000313" key="3">
    <source>
        <dbReference type="EMBL" id="ADY34894.1"/>
    </source>
</evidence>
<evidence type="ECO:0000259" key="1">
    <source>
        <dbReference type="Pfam" id="PF00534"/>
    </source>
</evidence>
<dbReference type="HOGENOM" id="CLU_009583_0_0_10"/>
<accession>F0R6X7</accession>
<organism evidence="3 4">
    <name type="scientific">Phocaeicola salanitronis (strain DSM 18170 / JCM 13657 / CCUG 60908 / BL78)</name>
    <name type="common">Bacteroides salanitronis</name>
    <dbReference type="NCBI Taxonomy" id="667015"/>
    <lineage>
        <taxon>Bacteria</taxon>
        <taxon>Pseudomonadati</taxon>
        <taxon>Bacteroidota</taxon>
        <taxon>Bacteroidia</taxon>
        <taxon>Bacteroidales</taxon>
        <taxon>Bacteroidaceae</taxon>
        <taxon>Phocaeicola</taxon>
    </lineage>
</organism>
<dbReference type="Pfam" id="PF00534">
    <property type="entry name" value="Glycos_transf_1"/>
    <property type="match status" value="1"/>
</dbReference>
<dbReference type="STRING" id="667015.Bacsa_0287"/>
<dbReference type="Gene3D" id="3.40.50.2000">
    <property type="entry name" value="Glycogen Phosphorylase B"/>
    <property type="match status" value="2"/>
</dbReference>
<feature type="domain" description="Glycosyl transferase family 1" evidence="1">
    <location>
        <begin position="183"/>
        <end position="337"/>
    </location>
</feature>
<dbReference type="OrthoDB" id="9811239at2"/>
<keyword evidence="4" id="KW-1185">Reference proteome</keyword>
<gene>
    <name evidence="3" type="ordered locus">Bacsa_0287</name>
</gene>
<sequence>MHIYFFIQDISLTGGTERVTVNLSNLFVAKGHQVTIVSFNKGKEKETYQTVPEVDIVYLSHERYPIDNGFIARLYSFYQSINALKTFFKTQVDQYEKNVFIGQNFFANTLLWLIGQSKYVLGCEHFKYDLYPKPVRALRCFVYSFFKKIIVLTDKVRMRFCRHLPQNKVVTIPNMAIANDDFKLDLTSKTIIAVGRLHPSKGFDMLIPAAKDVFDKHPDWHLNIFGEGELKEALQSQIQALGLQRNIFLKGYTDNINGEFAKSAFFVLSSRYEGFPMVLVEAMSLGMPSVAFDCPEGPAQLLAEGGGILVEKENISKLSEAMDYMIEHPDFRQKCSKHREFIKEHLSPKVIYEKWRNVFLS</sequence>
<reference evidence="3 4" key="1">
    <citation type="journal article" date="2011" name="Stand. Genomic Sci.">
        <title>Complete genome sequence of Bacteroides salanitronis type strain (BL78).</title>
        <authorList>
            <person name="Gronow S."/>
            <person name="Held B."/>
            <person name="Lucas S."/>
            <person name="Lapidus A."/>
            <person name="Del Rio T.G."/>
            <person name="Nolan M."/>
            <person name="Tice H."/>
            <person name="Deshpande S."/>
            <person name="Cheng J.F."/>
            <person name="Pitluck S."/>
            <person name="Liolios K."/>
            <person name="Pagani I."/>
            <person name="Ivanova N."/>
            <person name="Mavromatis K."/>
            <person name="Pati A."/>
            <person name="Tapia R."/>
            <person name="Han C."/>
            <person name="Goodwin L."/>
            <person name="Chen A."/>
            <person name="Palaniappan K."/>
            <person name="Land M."/>
            <person name="Hauser L."/>
            <person name="Chang Y.J."/>
            <person name="Jeffries C.D."/>
            <person name="Brambilla E.M."/>
            <person name="Rohde M."/>
            <person name="Goker M."/>
            <person name="Detter J.C."/>
            <person name="Woyke T."/>
            <person name="Bristow J."/>
            <person name="Markowitz V."/>
            <person name="Hugenholtz P."/>
            <person name="Kyrpides N.C."/>
            <person name="Klenk H.P."/>
            <person name="Eisen J.A."/>
        </authorList>
    </citation>
    <scope>NUCLEOTIDE SEQUENCE [LARGE SCALE GENOMIC DNA]</scope>
    <source>
        <strain evidence="3 4">DSM 18170</strain>
    </source>
</reference>
<proteinExistence type="predicted"/>
<dbReference type="AlphaFoldDB" id="F0R6X7"/>
<dbReference type="GO" id="GO:0016757">
    <property type="term" value="F:glycosyltransferase activity"/>
    <property type="evidence" value="ECO:0007669"/>
    <property type="project" value="InterPro"/>
</dbReference>
<feature type="domain" description="Glycosyltransferase subfamily 4-like N-terminal" evidence="2">
    <location>
        <begin position="14"/>
        <end position="174"/>
    </location>
</feature>
<dbReference type="PANTHER" id="PTHR12526">
    <property type="entry name" value="GLYCOSYLTRANSFERASE"/>
    <property type="match status" value="1"/>
</dbReference>
<dbReference type="SUPFAM" id="SSF53756">
    <property type="entry name" value="UDP-Glycosyltransferase/glycogen phosphorylase"/>
    <property type="match status" value="1"/>
</dbReference>